<comment type="caution">
    <text evidence="2">The sequence shown here is derived from an EMBL/GenBank/DDBJ whole genome shotgun (WGS) entry which is preliminary data.</text>
</comment>
<evidence type="ECO:0000313" key="3">
    <source>
        <dbReference type="Proteomes" id="UP000649617"/>
    </source>
</evidence>
<evidence type="ECO:0000313" key="2">
    <source>
        <dbReference type="EMBL" id="CAE7247969.1"/>
    </source>
</evidence>
<organism evidence="2 3">
    <name type="scientific">Symbiodinium pilosum</name>
    <name type="common">Dinoflagellate</name>
    <dbReference type="NCBI Taxonomy" id="2952"/>
    <lineage>
        <taxon>Eukaryota</taxon>
        <taxon>Sar</taxon>
        <taxon>Alveolata</taxon>
        <taxon>Dinophyceae</taxon>
        <taxon>Suessiales</taxon>
        <taxon>Symbiodiniaceae</taxon>
        <taxon>Symbiodinium</taxon>
    </lineage>
</organism>
<proteinExistence type="predicted"/>
<feature type="region of interest" description="Disordered" evidence="1">
    <location>
        <begin position="287"/>
        <end position="313"/>
    </location>
</feature>
<dbReference type="Proteomes" id="UP000649617">
    <property type="component" value="Unassembled WGS sequence"/>
</dbReference>
<dbReference type="AlphaFoldDB" id="A0A812LYW8"/>
<dbReference type="EMBL" id="CAJNIZ010006203">
    <property type="protein sequence ID" value="CAE7247969.1"/>
    <property type="molecule type" value="Genomic_DNA"/>
</dbReference>
<dbReference type="OrthoDB" id="427000at2759"/>
<name>A0A812LYW8_SYMPI</name>
<protein>
    <submittedName>
        <fullName evidence="2">Uncharacterized protein</fullName>
    </submittedName>
</protein>
<accession>A0A812LYW8</accession>
<evidence type="ECO:0000256" key="1">
    <source>
        <dbReference type="SAM" id="MobiDB-lite"/>
    </source>
</evidence>
<gene>
    <name evidence="2" type="ORF">SPIL2461_LOCUS4620</name>
</gene>
<sequence>MNGIRADAGVIWVDLTKFGRLQNDDMNNVVDVVRNLLTHSPKTMPKHFFQRRLEDKCDAKFLTNVSINIRMCEPHTNRKQALLYPALVCFSGSDCIFEVSKLVVDRCNRDAVQWLPEREYKVPTRGKNAIPSTREDLERSCSEVQEAAQHLGGLHMPTIVIGALMQDVEEITSSSKVAVVNLAPYDGMPTYSFGDQFIFVKYCERMVAQYLLEDWKTGRNIIGAAPYNEALASAAESETQVPTFHYGVLNYVDGKPMLALPPSIRTKWSQDLSRKDDWAECLAKVHTSSAPADEPAAVGSTTEPSGAEGDSSIWQSEPRTLDELDSRYEVVSTCPGRNPQTLLRIVNAKEKGQDETKDVVSGQAHKLFLVANADVSVPASDFQLAHDRATFLAGAKVQRLLESGGWLRV</sequence>
<reference evidence="2" key="1">
    <citation type="submission" date="2021-02" db="EMBL/GenBank/DDBJ databases">
        <authorList>
            <person name="Dougan E. K."/>
            <person name="Rhodes N."/>
            <person name="Thang M."/>
            <person name="Chan C."/>
        </authorList>
    </citation>
    <scope>NUCLEOTIDE SEQUENCE</scope>
</reference>
<keyword evidence="3" id="KW-1185">Reference proteome</keyword>